<name>A0A1I7WDR5_HETBA</name>
<evidence type="ECO:0000313" key="2">
    <source>
        <dbReference type="WBParaSite" id="Hba_03031"/>
    </source>
</evidence>
<accession>A0A1I7WDR5</accession>
<protein>
    <submittedName>
        <fullName evidence="2">VP4</fullName>
    </submittedName>
</protein>
<reference evidence="2" key="1">
    <citation type="submission" date="2016-11" db="UniProtKB">
        <authorList>
            <consortium name="WormBaseParasite"/>
        </authorList>
    </citation>
    <scope>IDENTIFICATION</scope>
</reference>
<dbReference type="AlphaFoldDB" id="A0A1I7WDR5"/>
<keyword evidence="1" id="KW-1185">Reference proteome</keyword>
<sequence>MGGVPIKFVEAVPFDVQMPGGEVVHMAGGYFPLAYDSTRSVVGDVQANEDAMKVLMATGAGRAATSKGYVKGRAETVKAALNLDYGLVVNRHLDQVITDLSYREAVRDVHMLLNDPRIKNYVSSRLSPSALRSLTGGLAYSVVGSTEAAGNVAKWRALGDGLLANTTVAALALRPDIALGNYGSALVQGIDRSSTSSVLRSFAKFQTHRSELTREIVEKSPFMAAKSITCTRPPSARSAAIDGRERMPVTPA</sequence>
<proteinExistence type="predicted"/>
<dbReference type="Proteomes" id="UP000095283">
    <property type="component" value="Unplaced"/>
</dbReference>
<evidence type="ECO:0000313" key="1">
    <source>
        <dbReference type="Proteomes" id="UP000095283"/>
    </source>
</evidence>
<organism evidence="1 2">
    <name type="scientific">Heterorhabditis bacteriophora</name>
    <name type="common">Entomopathogenic nematode worm</name>
    <dbReference type="NCBI Taxonomy" id="37862"/>
    <lineage>
        <taxon>Eukaryota</taxon>
        <taxon>Metazoa</taxon>
        <taxon>Ecdysozoa</taxon>
        <taxon>Nematoda</taxon>
        <taxon>Chromadorea</taxon>
        <taxon>Rhabditida</taxon>
        <taxon>Rhabditina</taxon>
        <taxon>Rhabditomorpha</taxon>
        <taxon>Strongyloidea</taxon>
        <taxon>Heterorhabditidae</taxon>
        <taxon>Heterorhabditis</taxon>
    </lineage>
</organism>
<dbReference type="WBParaSite" id="Hba_03031">
    <property type="protein sequence ID" value="Hba_03031"/>
    <property type="gene ID" value="Hba_03031"/>
</dbReference>